<dbReference type="EMBL" id="HBIX01002248">
    <property type="protein sequence ID" value="CAE0708948.1"/>
    <property type="molecule type" value="Transcribed_RNA"/>
</dbReference>
<sequence>MGNTKSSLLSSSTIHPLKHDNDQMQPSLAMMAVACEISLHRAYILALRHAMSNFSDDFGMIKREGFDKAMASADLSRVEVLDLLFTMWDNADHGKVSSKEFCIGISPLACPFNDLSSVIEFALGISDDSNRQHIDRWELRKLLTGINSTASYFGDSHLLPEEIEIILETVFEGVEKQTHKDCVRKLSTNPYVKRFTSGKKKVSVQFEEVLVTVCMYNKDDLVTEYILDDIDAIIKASTNNFKGNSSELGQSRDDIDTSTEQRLPPTRTEITSSLGKREALENTGSCSRLWAQSPDPPCSNSYSTLQSCTEIRHPPSKNSYFACPRTSSLSRSRDPPARMHE</sequence>
<protein>
    <submittedName>
        <fullName evidence="2">Uncharacterized protein</fullName>
    </submittedName>
</protein>
<gene>
    <name evidence="2" type="ORF">PAUS00366_LOCUS1668</name>
</gene>
<feature type="region of interest" description="Disordered" evidence="1">
    <location>
        <begin position="313"/>
        <end position="341"/>
    </location>
</feature>
<evidence type="ECO:0000313" key="2">
    <source>
        <dbReference type="EMBL" id="CAE0708948.1"/>
    </source>
</evidence>
<organism evidence="2">
    <name type="scientific">Pseudo-nitzschia australis</name>
    <dbReference type="NCBI Taxonomy" id="44445"/>
    <lineage>
        <taxon>Eukaryota</taxon>
        <taxon>Sar</taxon>
        <taxon>Stramenopiles</taxon>
        <taxon>Ochrophyta</taxon>
        <taxon>Bacillariophyta</taxon>
        <taxon>Bacillariophyceae</taxon>
        <taxon>Bacillariophycidae</taxon>
        <taxon>Bacillariales</taxon>
        <taxon>Bacillariaceae</taxon>
        <taxon>Pseudo-nitzschia</taxon>
    </lineage>
</organism>
<name>A0A7S4AAK7_9STRA</name>
<dbReference type="Gene3D" id="1.10.238.10">
    <property type="entry name" value="EF-hand"/>
    <property type="match status" value="1"/>
</dbReference>
<dbReference type="InterPro" id="IPR011992">
    <property type="entry name" value="EF-hand-dom_pair"/>
</dbReference>
<feature type="compositionally biased region" description="Basic and acidic residues" evidence="1">
    <location>
        <begin position="331"/>
        <end position="341"/>
    </location>
</feature>
<reference evidence="2" key="1">
    <citation type="submission" date="2021-01" db="EMBL/GenBank/DDBJ databases">
        <authorList>
            <person name="Corre E."/>
            <person name="Pelletier E."/>
            <person name="Niang G."/>
            <person name="Scheremetjew M."/>
            <person name="Finn R."/>
            <person name="Kale V."/>
            <person name="Holt S."/>
            <person name="Cochrane G."/>
            <person name="Meng A."/>
            <person name="Brown T."/>
            <person name="Cohen L."/>
        </authorList>
    </citation>
    <scope>NUCLEOTIDE SEQUENCE</scope>
    <source>
        <strain evidence="2">10249 10 AB</strain>
    </source>
</reference>
<proteinExistence type="predicted"/>
<evidence type="ECO:0000256" key="1">
    <source>
        <dbReference type="SAM" id="MobiDB-lite"/>
    </source>
</evidence>
<dbReference type="PROSITE" id="PS51257">
    <property type="entry name" value="PROKAR_LIPOPROTEIN"/>
    <property type="match status" value="1"/>
</dbReference>
<accession>A0A7S4AAK7</accession>
<feature type="region of interest" description="Disordered" evidence="1">
    <location>
        <begin position="243"/>
        <end position="278"/>
    </location>
</feature>
<dbReference type="SUPFAM" id="SSF47473">
    <property type="entry name" value="EF-hand"/>
    <property type="match status" value="1"/>
</dbReference>
<dbReference type="AlphaFoldDB" id="A0A7S4AAK7"/>